<dbReference type="AlphaFoldDB" id="A0A922JEA6"/>
<comment type="caution">
    <text evidence="1">The sequence shown here is derived from an EMBL/GenBank/DDBJ whole genome shotgun (WGS) entry which is preliminary data.</text>
</comment>
<gene>
    <name evidence="1" type="ORF">I3842_07G049200</name>
</gene>
<protein>
    <submittedName>
        <fullName evidence="1">Uncharacterized protein</fullName>
    </submittedName>
</protein>
<sequence>MVPFLLSGPSNFLQQKATINLLLPHLKHTFTHFGAKQRKEERRGWCSTAMWQLGWPIHSVQFGETEQRSRPPHPLLRPFPVLAPHLPLSLLSPSFISSSRR</sequence>
<evidence type="ECO:0000313" key="1">
    <source>
        <dbReference type="EMBL" id="KAG6702712.1"/>
    </source>
</evidence>
<name>A0A922JEA6_CARIL</name>
<evidence type="ECO:0000313" key="2">
    <source>
        <dbReference type="Proteomes" id="UP000811246"/>
    </source>
</evidence>
<dbReference type="EMBL" id="CM031831">
    <property type="protein sequence ID" value="KAG6702712.1"/>
    <property type="molecule type" value="Genomic_DNA"/>
</dbReference>
<accession>A0A922JEA6</accession>
<organism evidence="1 2">
    <name type="scientific">Carya illinoinensis</name>
    <name type="common">Pecan</name>
    <dbReference type="NCBI Taxonomy" id="32201"/>
    <lineage>
        <taxon>Eukaryota</taxon>
        <taxon>Viridiplantae</taxon>
        <taxon>Streptophyta</taxon>
        <taxon>Embryophyta</taxon>
        <taxon>Tracheophyta</taxon>
        <taxon>Spermatophyta</taxon>
        <taxon>Magnoliopsida</taxon>
        <taxon>eudicotyledons</taxon>
        <taxon>Gunneridae</taxon>
        <taxon>Pentapetalae</taxon>
        <taxon>rosids</taxon>
        <taxon>fabids</taxon>
        <taxon>Fagales</taxon>
        <taxon>Juglandaceae</taxon>
        <taxon>Carya</taxon>
    </lineage>
</organism>
<proteinExistence type="predicted"/>
<reference evidence="1" key="1">
    <citation type="submission" date="2021-01" db="EMBL/GenBank/DDBJ databases">
        <authorList>
            <person name="Lovell J.T."/>
            <person name="Bentley N."/>
            <person name="Bhattarai G."/>
            <person name="Jenkins J.W."/>
            <person name="Sreedasyam A."/>
            <person name="Alarcon Y."/>
            <person name="Bock C."/>
            <person name="Boston L."/>
            <person name="Carlson J."/>
            <person name="Cervantes K."/>
            <person name="Clermont K."/>
            <person name="Krom N."/>
            <person name="Kubenka K."/>
            <person name="Mamidi S."/>
            <person name="Mattison C."/>
            <person name="Monteros M."/>
            <person name="Pisani C."/>
            <person name="Plott C."/>
            <person name="Rajasekar S."/>
            <person name="Rhein H.S."/>
            <person name="Rohla C."/>
            <person name="Song M."/>
            <person name="Hilaire R.S."/>
            <person name="Shu S."/>
            <person name="Wells L."/>
            <person name="Wang X."/>
            <person name="Webber J."/>
            <person name="Heerema R.J."/>
            <person name="Klein P."/>
            <person name="Conner P."/>
            <person name="Grauke L."/>
            <person name="Grimwood J."/>
            <person name="Schmutz J."/>
            <person name="Randall J.J."/>
        </authorList>
    </citation>
    <scope>NUCLEOTIDE SEQUENCE</scope>
    <source>
        <tissue evidence="1">Leaf</tissue>
    </source>
</reference>
<dbReference type="Proteomes" id="UP000811246">
    <property type="component" value="Chromosome 7"/>
</dbReference>